<keyword evidence="1" id="KW-0812">Transmembrane</keyword>
<keyword evidence="1" id="KW-0472">Membrane</keyword>
<feature type="transmembrane region" description="Helical" evidence="1">
    <location>
        <begin position="36"/>
        <end position="54"/>
    </location>
</feature>
<dbReference type="Pfam" id="PF09581">
    <property type="entry name" value="Spore_III_AF"/>
    <property type="match status" value="1"/>
</dbReference>
<dbReference type="RefSeq" id="WP_213166543.1">
    <property type="nucleotide sequence ID" value="NZ_CP058559.1"/>
</dbReference>
<keyword evidence="3" id="KW-1185">Reference proteome</keyword>
<protein>
    <submittedName>
        <fullName evidence="2">Stage III sporulation protein AF</fullName>
    </submittedName>
</protein>
<proteinExistence type="predicted"/>
<evidence type="ECO:0000256" key="1">
    <source>
        <dbReference type="SAM" id="Phobius"/>
    </source>
</evidence>
<dbReference type="NCBIfam" id="TIGR02896">
    <property type="entry name" value="spore_III_AF"/>
    <property type="match status" value="1"/>
</dbReference>
<dbReference type="AlphaFoldDB" id="A0A7G9WBT7"/>
<evidence type="ECO:0000313" key="3">
    <source>
        <dbReference type="Proteomes" id="UP000516160"/>
    </source>
</evidence>
<gene>
    <name evidence="2" type="primary">spoIIIAF</name>
    <name evidence="2" type="ORF">HYG86_15905</name>
</gene>
<sequence>MDVLNSVVRNLVILVIVMTFLEMLLPENKLRNYAKLIFGLMIIATILNPIIVLLSDLGRIEFTEFVFSGEIEMENEQDIQEAYNEKTLNQYIKNIEDTALGIIKPHTEGYEVQVEAHIDNNFDSADFGKLMYVNIFMTKIHEGVKPIKPVVIGKDNTVEFVEYQDDEEIKKAISDHFQISRSIVNVKVEREEG</sequence>
<organism evidence="2 3">
    <name type="scientific">Alkalicella caledoniensis</name>
    <dbReference type="NCBI Taxonomy" id="2731377"/>
    <lineage>
        <taxon>Bacteria</taxon>
        <taxon>Bacillati</taxon>
        <taxon>Bacillota</taxon>
        <taxon>Clostridia</taxon>
        <taxon>Eubacteriales</taxon>
        <taxon>Proteinivoracaceae</taxon>
        <taxon>Alkalicella</taxon>
    </lineage>
</organism>
<dbReference type="InterPro" id="IPR014245">
    <property type="entry name" value="Spore_III_AF"/>
</dbReference>
<accession>A0A7G9WBT7</accession>
<evidence type="ECO:0000313" key="2">
    <source>
        <dbReference type="EMBL" id="QNO16149.1"/>
    </source>
</evidence>
<keyword evidence="1" id="KW-1133">Transmembrane helix</keyword>
<dbReference type="EMBL" id="CP058559">
    <property type="protein sequence ID" value="QNO16149.1"/>
    <property type="molecule type" value="Genomic_DNA"/>
</dbReference>
<feature type="transmembrane region" description="Helical" evidence="1">
    <location>
        <begin position="6"/>
        <end position="24"/>
    </location>
</feature>
<dbReference type="KEGG" id="acae:HYG86_15905"/>
<name>A0A7G9WBT7_ALKCA</name>
<reference evidence="2 3" key="1">
    <citation type="submission" date="2020-07" db="EMBL/GenBank/DDBJ databases">
        <title>Alkalicella. sp. LB2 genome.</title>
        <authorList>
            <person name="Postec A."/>
            <person name="Quemeneur M."/>
        </authorList>
    </citation>
    <scope>NUCLEOTIDE SEQUENCE [LARGE SCALE GENOMIC DNA]</scope>
    <source>
        <strain evidence="2 3">LB2</strain>
    </source>
</reference>
<dbReference type="Proteomes" id="UP000516160">
    <property type="component" value="Chromosome"/>
</dbReference>